<proteinExistence type="predicted"/>
<dbReference type="EMBL" id="CAXKWB010011418">
    <property type="protein sequence ID" value="CAL4101283.1"/>
    <property type="molecule type" value="Genomic_DNA"/>
</dbReference>
<dbReference type="Gene3D" id="3.10.100.10">
    <property type="entry name" value="Mannose-Binding Protein A, subunit A"/>
    <property type="match status" value="1"/>
</dbReference>
<dbReference type="AlphaFoldDB" id="A0AAV2QVX8"/>
<keyword evidence="3" id="KW-1185">Reference proteome</keyword>
<accession>A0AAV2QVX8</accession>
<evidence type="ECO:0000313" key="2">
    <source>
        <dbReference type="EMBL" id="CAL4101283.1"/>
    </source>
</evidence>
<dbReference type="Pfam" id="PF00059">
    <property type="entry name" value="Lectin_C"/>
    <property type="match status" value="1"/>
</dbReference>
<comment type="caution">
    <text evidence="2">The sequence shown here is derived from an EMBL/GenBank/DDBJ whole genome shotgun (WGS) entry which is preliminary data.</text>
</comment>
<gene>
    <name evidence="2" type="ORF">MNOR_LOCUS16973</name>
</gene>
<dbReference type="CDD" id="cd00037">
    <property type="entry name" value="CLECT"/>
    <property type="match status" value="1"/>
</dbReference>
<reference evidence="2 3" key="1">
    <citation type="submission" date="2024-05" db="EMBL/GenBank/DDBJ databases">
        <authorList>
            <person name="Wallberg A."/>
        </authorList>
    </citation>
    <scope>NUCLEOTIDE SEQUENCE [LARGE SCALE GENOMIC DNA]</scope>
</reference>
<dbReference type="SUPFAM" id="SSF56436">
    <property type="entry name" value="C-type lectin-like"/>
    <property type="match status" value="1"/>
</dbReference>
<sequence length="135" mass="15356">GYSDECFKIYFDKKRSWDEANTKCQSEGMTMAKPDDPLTLRNYLNTRYGDSSGSWPYVWLPARGTGNYVHWQPNGERIQSDSTLWYGTEPAGYTSSSNCLMLYTSDSQIEAHPQSPYAMNTCTAGRYALCEQVNE</sequence>
<feature type="domain" description="C-type lectin" evidence="1">
    <location>
        <begin position="2"/>
        <end position="131"/>
    </location>
</feature>
<protein>
    <recommendedName>
        <fullName evidence="1">C-type lectin domain-containing protein</fullName>
    </recommendedName>
</protein>
<feature type="non-terminal residue" evidence="2">
    <location>
        <position position="1"/>
    </location>
</feature>
<dbReference type="PROSITE" id="PS50041">
    <property type="entry name" value="C_TYPE_LECTIN_2"/>
    <property type="match status" value="1"/>
</dbReference>
<dbReference type="InterPro" id="IPR016187">
    <property type="entry name" value="CTDL_fold"/>
</dbReference>
<dbReference type="Proteomes" id="UP001497623">
    <property type="component" value="Unassembled WGS sequence"/>
</dbReference>
<dbReference type="InterPro" id="IPR001304">
    <property type="entry name" value="C-type_lectin-like"/>
</dbReference>
<name>A0AAV2QVX8_MEGNR</name>
<dbReference type="InterPro" id="IPR016186">
    <property type="entry name" value="C-type_lectin-like/link_sf"/>
</dbReference>
<evidence type="ECO:0000259" key="1">
    <source>
        <dbReference type="PROSITE" id="PS50041"/>
    </source>
</evidence>
<organism evidence="2 3">
    <name type="scientific">Meganyctiphanes norvegica</name>
    <name type="common">Northern krill</name>
    <name type="synonym">Thysanopoda norvegica</name>
    <dbReference type="NCBI Taxonomy" id="48144"/>
    <lineage>
        <taxon>Eukaryota</taxon>
        <taxon>Metazoa</taxon>
        <taxon>Ecdysozoa</taxon>
        <taxon>Arthropoda</taxon>
        <taxon>Crustacea</taxon>
        <taxon>Multicrustacea</taxon>
        <taxon>Malacostraca</taxon>
        <taxon>Eumalacostraca</taxon>
        <taxon>Eucarida</taxon>
        <taxon>Euphausiacea</taxon>
        <taxon>Euphausiidae</taxon>
        <taxon>Meganyctiphanes</taxon>
    </lineage>
</organism>
<evidence type="ECO:0000313" key="3">
    <source>
        <dbReference type="Proteomes" id="UP001497623"/>
    </source>
</evidence>